<dbReference type="GO" id="GO:0003677">
    <property type="term" value="F:DNA binding"/>
    <property type="evidence" value="ECO:0007669"/>
    <property type="project" value="UniProtKB-KW"/>
</dbReference>
<keyword evidence="6" id="KW-0227">DNA damage</keyword>
<keyword evidence="7" id="KW-0238">DNA-binding</keyword>
<reference evidence="14" key="1">
    <citation type="journal article" date="2022" name="bioRxiv">
        <title>Sequencing and chromosome-scale assembly of the giantPleurodeles waltlgenome.</title>
        <authorList>
            <person name="Brown T."/>
            <person name="Elewa A."/>
            <person name="Iarovenko S."/>
            <person name="Subramanian E."/>
            <person name="Araus A.J."/>
            <person name="Petzold A."/>
            <person name="Susuki M."/>
            <person name="Suzuki K.-i.T."/>
            <person name="Hayashi T."/>
            <person name="Toyoda A."/>
            <person name="Oliveira C."/>
            <person name="Osipova E."/>
            <person name="Leigh N.D."/>
            <person name="Simon A."/>
            <person name="Yun M.H."/>
        </authorList>
    </citation>
    <scope>NUCLEOTIDE SEQUENCE</scope>
    <source>
        <strain evidence="14">20211129_DDA</strain>
        <tissue evidence="14">Liver</tissue>
    </source>
</reference>
<evidence type="ECO:0000313" key="15">
    <source>
        <dbReference type="Proteomes" id="UP001066276"/>
    </source>
</evidence>
<comment type="similarity">
    <text evidence="3">Belongs to the PARI family.</text>
</comment>
<dbReference type="InterPro" id="IPR038932">
    <property type="entry name" value="PARPBP"/>
</dbReference>
<sequence length="653" mass="72140">MAPGGRVLPNNLVVEQSSNGVSFKERLPRLILLKRLAALLQEPQAHPTVNICAVSGASAGGDPLSFRFSAMSTMHQDVLNMIKLFRKHLSSLPGRERITLCGADCMLRILQLSMAEVHKQSFGEFTVALSDVLETWKYFLHDKLGLQHKMKEPEDYAAFRNTYDLFLKNSNMLDLIDVYRGFTELEVASTFGPSSPVKILEFISDGFHSYGEQGQVPNTISTPSNGLTQNNIKLRSVMKRILCAYLNLLVNSKNDLALALILNVPDRGLGRDAFRDLRHAARSKQMSLFLVATSFIRTIELGGKGYAPSESDPLRKHVKGLTSFVNFIDKLDEMLGEISDPRNAVGRILSTIKMNLLRGRSSGDRYCGAAMDVLQDLELRIQNIINDQQSAVHDLATGISPARPKVHAINHGTASCGRDTVKALLVLLDEEAASPPIKNKADILCVDEENASFFGEDSVLTLFRSPEQANESSPKSLRHRVQKSMDGRKEKLKQTLIRSQFACTYKDDQGLHRKLQDFPSMSQIPTCVHPAPKLVSVLCFDEEPLSEEPPLPTRPALAQASGNVLLGRLACSKGNSDKKLVQKSSKRKQVNLCSENLTCEEPPHKKTVSGVSVSRKQLNKVDNKLCVGEKANKAAAKKKLIAGQAKLTSFFRL</sequence>
<organism evidence="14 15">
    <name type="scientific">Pleurodeles waltl</name>
    <name type="common">Iberian ribbed newt</name>
    <dbReference type="NCBI Taxonomy" id="8319"/>
    <lineage>
        <taxon>Eukaryota</taxon>
        <taxon>Metazoa</taxon>
        <taxon>Chordata</taxon>
        <taxon>Craniata</taxon>
        <taxon>Vertebrata</taxon>
        <taxon>Euteleostomi</taxon>
        <taxon>Amphibia</taxon>
        <taxon>Batrachia</taxon>
        <taxon>Caudata</taxon>
        <taxon>Salamandroidea</taxon>
        <taxon>Salamandridae</taxon>
        <taxon>Pleurodelinae</taxon>
        <taxon>Pleurodeles</taxon>
    </lineage>
</organism>
<keyword evidence="15" id="KW-1185">Reference proteome</keyword>
<evidence type="ECO:0000256" key="6">
    <source>
        <dbReference type="ARBA" id="ARBA00022763"/>
    </source>
</evidence>
<dbReference type="GO" id="GO:0005737">
    <property type="term" value="C:cytoplasm"/>
    <property type="evidence" value="ECO:0007669"/>
    <property type="project" value="UniProtKB-SubCell"/>
</dbReference>
<evidence type="ECO:0000256" key="5">
    <source>
        <dbReference type="ARBA" id="ARBA00022490"/>
    </source>
</evidence>
<dbReference type="GO" id="GO:0006281">
    <property type="term" value="P:DNA repair"/>
    <property type="evidence" value="ECO:0007669"/>
    <property type="project" value="UniProtKB-KW"/>
</dbReference>
<keyword evidence="8" id="KW-0234">DNA repair</keyword>
<comment type="function">
    <text evidence="12">Required to suppress inappropriate homologous recombination, thereby playing a central role DNA repair and in the maintenance of genomic stability.</text>
</comment>
<comment type="caution">
    <text evidence="14">The sequence shown here is derived from an EMBL/GenBank/DDBJ whole genome shotgun (WGS) entry which is preliminary data.</text>
</comment>
<dbReference type="EMBL" id="JANPWB010000008">
    <property type="protein sequence ID" value="KAJ1163666.1"/>
    <property type="molecule type" value="Genomic_DNA"/>
</dbReference>
<dbReference type="SUPFAM" id="SSF52540">
    <property type="entry name" value="P-loop containing nucleoside triphosphate hydrolases"/>
    <property type="match status" value="1"/>
</dbReference>
<dbReference type="GO" id="GO:0005634">
    <property type="term" value="C:nucleus"/>
    <property type="evidence" value="ECO:0007669"/>
    <property type="project" value="UniProtKB-SubCell"/>
</dbReference>
<dbReference type="Proteomes" id="UP001066276">
    <property type="component" value="Chromosome 4_2"/>
</dbReference>
<evidence type="ECO:0000256" key="9">
    <source>
        <dbReference type="ARBA" id="ARBA00023242"/>
    </source>
</evidence>
<evidence type="ECO:0000256" key="12">
    <source>
        <dbReference type="ARBA" id="ARBA00056065"/>
    </source>
</evidence>
<keyword evidence="9" id="KW-0539">Nucleus</keyword>
<evidence type="ECO:0000256" key="8">
    <source>
        <dbReference type="ARBA" id="ARBA00023204"/>
    </source>
</evidence>
<dbReference type="PANTHER" id="PTHR32121">
    <property type="entry name" value="PCNA-INTERACTING PARTNER"/>
    <property type="match status" value="1"/>
</dbReference>
<evidence type="ECO:0000256" key="11">
    <source>
        <dbReference type="ARBA" id="ARBA00032731"/>
    </source>
</evidence>
<dbReference type="InterPro" id="IPR027417">
    <property type="entry name" value="P-loop_NTPase"/>
</dbReference>
<evidence type="ECO:0000256" key="13">
    <source>
        <dbReference type="SAM" id="MobiDB-lite"/>
    </source>
</evidence>
<evidence type="ECO:0000256" key="7">
    <source>
        <dbReference type="ARBA" id="ARBA00023125"/>
    </source>
</evidence>
<evidence type="ECO:0000256" key="3">
    <source>
        <dbReference type="ARBA" id="ARBA00009135"/>
    </source>
</evidence>
<name>A0AAV7SHW0_PLEWA</name>
<evidence type="ECO:0000313" key="14">
    <source>
        <dbReference type="EMBL" id="KAJ1163666.1"/>
    </source>
</evidence>
<dbReference type="FunFam" id="1.10.486.10:FF:000004">
    <property type="entry name" value="PCNA-interacting partner isoform X3"/>
    <property type="match status" value="1"/>
</dbReference>
<keyword evidence="5" id="KW-0963">Cytoplasm</keyword>
<gene>
    <name evidence="14" type="ORF">NDU88_004121</name>
</gene>
<evidence type="ECO:0000256" key="1">
    <source>
        <dbReference type="ARBA" id="ARBA00004123"/>
    </source>
</evidence>
<dbReference type="GO" id="GO:0000785">
    <property type="term" value="C:chromatin"/>
    <property type="evidence" value="ECO:0007669"/>
    <property type="project" value="TreeGrafter"/>
</dbReference>
<feature type="region of interest" description="Disordered" evidence="13">
    <location>
        <begin position="466"/>
        <end position="489"/>
    </location>
</feature>
<accession>A0AAV7SHW0</accession>
<protein>
    <recommendedName>
        <fullName evidence="4">PCNA-interacting partner</fullName>
    </recommendedName>
    <alternativeName>
        <fullName evidence="10">PARP-1 binding protein</fullName>
    </alternativeName>
    <alternativeName>
        <fullName evidence="11">PARP1-binding protein</fullName>
    </alternativeName>
</protein>
<comment type="subcellular location">
    <subcellularLocation>
        <location evidence="2">Cytoplasm</location>
    </subcellularLocation>
    <subcellularLocation>
        <location evidence="1">Nucleus</location>
    </subcellularLocation>
</comment>
<dbReference type="GO" id="GO:2000042">
    <property type="term" value="P:negative regulation of double-strand break repair via homologous recombination"/>
    <property type="evidence" value="ECO:0007669"/>
    <property type="project" value="InterPro"/>
</dbReference>
<dbReference type="PANTHER" id="PTHR32121:SF0">
    <property type="entry name" value="PCNA-INTERACTING PARTNER"/>
    <property type="match status" value="1"/>
</dbReference>
<evidence type="ECO:0000256" key="4">
    <source>
        <dbReference type="ARBA" id="ARBA00014320"/>
    </source>
</evidence>
<dbReference type="AlphaFoldDB" id="A0AAV7SHW0"/>
<proteinExistence type="inferred from homology"/>
<dbReference type="Gene3D" id="1.10.486.10">
    <property type="entry name" value="PCRA, domain 4"/>
    <property type="match status" value="1"/>
</dbReference>
<evidence type="ECO:0000256" key="10">
    <source>
        <dbReference type="ARBA" id="ARBA00031632"/>
    </source>
</evidence>
<evidence type="ECO:0000256" key="2">
    <source>
        <dbReference type="ARBA" id="ARBA00004496"/>
    </source>
</evidence>